<feature type="transmembrane region" description="Helical" evidence="1">
    <location>
        <begin position="6"/>
        <end position="22"/>
    </location>
</feature>
<evidence type="ECO:0000313" key="3">
    <source>
        <dbReference type="Proteomes" id="UP000000940"/>
    </source>
</evidence>
<feature type="transmembrane region" description="Helical" evidence="1">
    <location>
        <begin position="198"/>
        <end position="223"/>
    </location>
</feature>
<feature type="transmembrane region" description="Helical" evidence="1">
    <location>
        <begin position="94"/>
        <end position="117"/>
    </location>
</feature>
<dbReference type="HOGENOM" id="CLU_068217_0_0_0"/>
<evidence type="ECO:0000256" key="1">
    <source>
        <dbReference type="SAM" id="Phobius"/>
    </source>
</evidence>
<feature type="transmembrane region" description="Helical" evidence="1">
    <location>
        <begin position="316"/>
        <end position="336"/>
    </location>
</feature>
<keyword evidence="1" id="KW-0812">Transmembrane</keyword>
<name>D2C6D9_THEP2</name>
<reference evidence="2 3" key="1">
    <citation type="submission" date="2009-12" db="EMBL/GenBank/DDBJ databases">
        <title>Complete sequence of Thermotoga petrophila RKU-1.</title>
        <authorList>
            <consortium name="US DOE Joint Genome Institute"/>
            <person name="Lucas S."/>
            <person name="Copeland A."/>
            <person name="Lapidus A."/>
            <person name="Glavina del Rio T."/>
            <person name="Dalin E."/>
            <person name="Tice H."/>
            <person name="Bruce D."/>
            <person name="Goodwin L."/>
            <person name="Pitluck S."/>
            <person name="Munk A.C."/>
            <person name="Brettin T."/>
            <person name="Detter J.C."/>
            <person name="Han C."/>
            <person name="Tapia R."/>
            <person name="Larimer F."/>
            <person name="Land M."/>
            <person name="Hauser L."/>
            <person name="Kyrpides N."/>
            <person name="Mikhailova N."/>
            <person name="Nelson K.E."/>
            <person name="Gogarten J.P."/>
            <person name="Noll K.M."/>
        </authorList>
    </citation>
    <scope>NUCLEOTIDE SEQUENCE [LARGE SCALE GENOMIC DNA]</scope>
    <source>
        <strain evidence="3">ATCC BAA-489 / DSM 13996 / JCM 10882 / RKU-10</strain>
    </source>
</reference>
<feature type="transmembrane region" description="Helical" evidence="1">
    <location>
        <begin position="124"/>
        <end position="144"/>
    </location>
</feature>
<evidence type="ECO:0000313" key="2">
    <source>
        <dbReference type="EMBL" id="ADA66525.1"/>
    </source>
</evidence>
<keyword evidence="3" id="KW-1185">Reference proteome</keyword>
<dbReference type="AlphaFoldDB" id="D2C6D9"/>
<evidence type="ECO:0008006" key="4">
    <source>
        <dbReference type="Google" id="ProtNLM"/>
    </source>
</evidence>
<sequence>MFWYIFIFLVIASTLFLSYQYKFDRKTSVTVRSLLFILLVLFIGLRHEVGGDWFGYLDWFRRVSSGGLTLSFEDIFLKDFGYNLFNWLSSKIGWGIYGVNLLCASIFLIGLFAFLDYLGNDRGFYLGLLVSYPYLIMVVANGYTRQSVAIGLIMLSYSLFLKERYMSSFLCQMLAFFFHKTSAIGFIIFLFHRKTLKWILPLILAILAIAFSFFGQLFVRYYALYVENPMYSEGGTIRAVMNLVPALIFIVLFRYFERRYPDSKFWLIISVIVLILSIPSILKFTFADRLLLYFSMIQPLVFVRLEYVLKEIEVKAMLFISIIFVYCLAMTVWLLFAKHAPYWIPYKNLILKLLE</sequence>
<dbReference type="Pfam" id="PF14897">
    <property type="entry name" value="EpsG"/>
    <property type="match status" value="1"/>
</dbReference>
<keyword evidence="1" id="KW-0472">Membrane</keyword>
<organism evidence="2 3">
    <name type="scientific">Thermotoga petrophila (strain ATCC BAA-489 / DSM 13996 / JCM 10882 / RKU-10)</name>
    <name type="common">Thermotoga naphthophila</name>
    <dbReference type="NCBI Taxonomy" id="590168"/>
    <lineage>
        <taxon>Bacteria</taxon>
        <taxon>Thermotogati</taxon>
        <taxon>Thermotogota</taxon>
        <taxon>Thermotogae</taxon>
        <taxon>Thermotogales</taxon>
        <taxon>Thermotogaceae</taxon>
        <taxon>Thermotoga</taxon>
    </lineage>
</organism>
<proteinExistence type="predicted"/>
<protein>
    <recommendedName>
        <fullName evidence="4">EpsG family protein</fullName>
    </recommendedName>
</protein>
<feature type="transmembrane region" description="Helical" evidence="1">
    <location>
        <begin position="164"/>
        <end position="191"/>
    </location>
</feature>
<dbReference type="InterPro" id="IPR049458">
    <property type="entry name" value="EpsG-like"/>
</dbReference>
<accession>D2C6D9</accession>
<dbReference type="EMBL" id="CP001839">
    <property type="protein sequence ID" value="ADA66525.1"/>
    <property type="molecule type" value="Genomic_DNA"/>
</dbReference>
<feature type="transmembrane region" description="Helical" evidence="1">
    <location>
        <begin position="265"/>
        <end position="284"/>
    </location>
</feature>
<keyword evidence="1" id="KW-1133">Transmembrane helix</keyword>
<dbReference type="RefSeq" id="WP_012895979.1">
    <property type="nucleotide sequence ID" value="NC_013642.1"/>
</dbReference>
<feature type="transmembrane region" description="Helical" evidence="1">
    <location>
        <begin position="29"/>
        <end position="47"/>
    </location>
</feature>
<dbReference type="Proteomes" id="UP000000940">
    <property type="component" value="Chromosome"/>
</dbReference>
<gene>
    <name evidence="2" type="ordered locus">Tnap_0429</name>
</gene>
<feature type="transmembrane region" description="Helical" evidence="1">
    <location>
        <begin position="235"/>
        <end position="253"/>
    </location>
</feature>
<dbReference type="KEGG" id="tnp:Tnap_0429"/>